<evidence type="ECO:0000313" key="4">
    <source>
        <dbReference type="Proteomes" id="UP001214629"/>
    </source>
</evidence>
<keyword evidence="2" id="KW-1133">Transmembrane helix</keyword>
<feature type="compositionally biased region" description="Polar residues" evidence="1">
    <location>
        <begin position="1"/>
        <end position="21"/>
    </location>
</feature>
<feature type="transmembrane region" description="Helical" evidence="2">
    <location>
        <begin position="76"/>
        <end position="94"/>
    </location>
</feature>
<gene>
    <name evidence="3" type="ORF">M0C40_03040</name>
</gene>
<reference evidence="3 4" key="1">
    <citation type="submission" date="2022-04" db="EMBL/GenBank/DDBJ databases">
        <title>Whole genome of Spiroplasma citri.</title>
        <authorList>
            <person name="Khanchezar A."/>
            <person name="Izadpanah K."/>
            <person name="Taghavi M."/>
            <person name="Ghorbani A."/>
            <person name="Beven L."/>
        </authorList>
    </citation>
    <scope>NUCLEOTIDE SEQUENCE [LARGE SCALE GENOMIC DNA]</scope>
    <source>
        <strain evidence="3 4">D4</strain>
    </source>
</reference>
<name>A0AAX3T071_SPICI</name>
<sequence>MPGQKTNISQKITGNVTPIQTKSDKEETYDKKFDIKQNENKKIVEEVNLIVSPDKASQFYDEIDTMEIDQVSIMQIISYSFLLIANILMLAAVLKSKKERS</sequence>
<keyword evidence="2" id="KW-0472">Membrane</keyword>
<dbReference type="AlphaFoldDB" id="A0AAX3T071"/>
<dbReference type="Proteomes" id="UP001214629">
    <property type="component" value="Chromosome"/>
</dbReference>
<accession>A0AAX3T071</accession>
<dbReference type="EMBL" id="CP096246">
    <property type="protein sequence ID" value="WFG96992.1"/>
    <property type="molecule type" value="Genomic_DNA"/>
</dbReference>
<evidence type="ECO:0000256" key="1">
    <source>
        <dbReference type="SAM" id="MobiDB-lite"/>
    </source>
</evidence>
<dbReference type="RefSeq" id="WP_277939194.1">
    <property type="nucleotide sequence ID" value="NZ_CP096246.1"/>
</dbReference>
<evidence type="ECO:0000313" key="3">
    <source>
        <dbReference type="EMBL" id="WFG96992.1"/>
    </source>
</evidence>
<proteinExistence type="predicted"/>
<feature type="region of interest" description="Disordered" evidence="1">
    <location>
        <begin position="1"/>
        <end position="24"/>
    </location>
</feature>
<protein>
    <recommendedName>
        <fullName evidence="5">Transmembrane protein</fullName>
    </recommendedName>
</protein>
<keyword evidence="4" id="KW-1185">Reference proteome</keyword>
<evidence type="ECO:0000256" key="2">
    <source>
        <dbReference type="SAM" id="Phobius"/>
    </source>
</evidence>
<evidence type="ECO:0008006" key="5">
    <source>
        <dbReference type="Google" id="ProtNLM"/>
    </source>
</evidence>
<organism evidence="3 4">
    <name type="scientific">Spiroplasma citri</name>
    <dbReference type="NCBI Taxonomy" id="2133"/>
    <lineage>
        <taxon>Bacteria</taxon>
        <taxon>Bacillati</taxon>
        <taxon>Mycoplasmatota</taxon>
        <taxon>Mollicutes</taxon>
        <taxon>Entomoplasmatales</taxon>
        <taxon>Spiroplasmataceae</taxon>
        <taxon>Spiroplasma</taxon>
    </lineage>
</organism>
<keyword evidence="2" id="KW-0812">Transmembrane</keyword>